<feature type="non-terminal residue" evidence="2">
    <location>
        <position position="109"/>
    </location>
</feature>
<dbReference type="AlphaFoldDB" id="A0A9P4K8L3"/>
<dbReference type="SUPFAM" id="SSF75304">
    <property type="entry name" value="Amidase signature (AS) enzymes"/>
    <property type="match status" value="1"/>
</dbReference>
<sequence>KRLAGKILTFKDLYNLKGIRTSGGSRSCREMIDLAAESARSLRTLRIEVAGKRIHSSLTRGVIHTQHTPFNPRRDNYQHPQDSSAGTDAGLAASEWLGFSTESDTKASI</sequence>
<evidence type="ECO:0000256" key="1">
    <source>
        <dbReference type="SAM" id="MobiDB-lite"/>
    </source>
</evidence>
<dbReference type="Proteomes" id="UP000800093">
    <property type="component" value="Unassembled WGS sequence"/>
</dbReference>
<dbReference type="EMBL" id="ML986619">
    <property type="protein sequence ID" value="KAF2264106.1"/>
    <property type="molecule type" value="Genomic_DNA"/>
</dbReference>
<dbReference type="Gene3D" id="3.90.1300.10">
    <property type="entry name" value="Amidase signature (AS) domain"/>
    <property type="match status" value="1"/>
</dbReference>
<feature type="region of interest" description="Disordered" evidence="1">
    <location>
        <begin position="60"/>
        <end position="88"/>
    </location>
</feature>
<comment type="caution">
    <text evidence="2">The sequence shown here is derived from an EMBL/GenBank/DDBJ whole genome shotgun (WGS) entry which is preliminary data.</text>
</comment>
<accession>A0A9P4K8L3</accession>
<name>A0A9P4K8L3_9PLEO</name>
<protein>
    <submittedName>
        <fullName evidence="2">Uncharacterized protein</fullName>
    </submittedName>
</protein>
<organism evidence="2 3">
    <name type="scientific">Lojkania enalia</name>
    <dbReference type="NCBI Taxonomy" id="147567"/>
    <lineage>
        <taxon>Eukaryota</taxon>
        <taxon>Fungi</taxon>
        <taxon>Dikarya</taxon>
        <taxon>Ascomycota</taxon>
        <taxon>Pezizomycotina</taxon>
        <taxon>Dothideomycetes</taxon>
        <taxon>Pleosporomycetidae</taxon>
        <taxon>Pleosporales</taxon>
        <taxon>Pleosporales incertae sedis</taxon>
        <taxon>Lojkania</taxon>
    </lineage>
</organism>
<evidence type="ECO:0000313" key="3">
    <source>
        <dbReference type="Proteomes" id="UP000800093"/>
    </source>
</evidence>
<feature type="non-terminal residue" evidence="2">
    <location>
        <position position="1"/>
    </location>
</feature>
<proteinExistence type="predicted"/>
<keyword evidence="3" id="KW-1185">Reference proteome</keyword>
<reference evidence="3" key="1">
    <citation type="journal article" date="2020" name="Stud. Mycol.">
        <title>101 Dothideomycetes genomes: A test case for predicting lifestyles and emergence of pathogens.</title>
        <authorList>
            <person name="Haridas S."/>
            <person name="Albert R."/>
            <person name="Binder M."/>
            <person name="Bloem J."/>
            <person name="LaButti K."/>
            <person name="Salamov A."/>
            <person name="Andreopoulos B."/>
            <person name="Baker S."/>
            <person name="Barry K."/>
            <person name="Bills G."/>
            <person name="Bluhm B."/>
            <person name="Cannon C."/>
            <person name="Castanera R."/>
            <person name="Culley D."/>
            <person name="Daum C."/>
            <person name="Ezra D."/>
            <person name="Gonzalez J."/>
            <person name="Henrissat B."/>
            <person name="Kuo A."/>
            <person name="Liang C."/>
            <person name="Lipzen A."/>
            <person name="Lutzoni F."/>
            <person name="Magnuson J."/>
            <person name="Mondo S."/>
            <person name="Nolan M."/>
            <person name="Ohm R."/>
            <person name="Pangilinan J."/>
            <person name="Park H.-J."/>
            <person name="Ramirez L."/>
            <person name="Alfaro M."/>
            <person name="Sun H."/>
            <person name="Tritt A."/>
            <person name="Yoshinaga Y."/>
            <person name="Zwiers L.-H."/>
            <person name="Turgeon B."/>
            <person name="Goodwin S."/>
            <person name="Spatafora J."/>
            <person name="Crous P."/>
            <person name="Grigoriev I."/>
        </authorList>
    </citation>
    <scope>NUCLEOTIDE SEQUENCE [LARGE SCALE GENOMIC DNA]</scope>
    <source>
        <strain evidence="3">CBS 304.66</strain>
    </source>
</reference>
<evidence type="ECO:0000313" key="2">
    <source>
        <dbReference type="EMBL" id="KAF2264106.1"/>
    </source>
</evidence>
<gene>
    <name evidence="2" type="ORF">CC78DRAFT_438951</name>
</gene>
<dbReference type="InterPro" id="IPR036928">
    <property type="entry name" value="AS_sf"/>
</dbReference>
<dbReference type="OrthoDB" id="5423360at2759"/>